<evidence type="ECO:0000313" key="17">
    <source>
        <dbReference type="Proteomes" id="UP000430508"/>
    </source>
</evidence>
<organism evidence="16 17">
    <name type="scientific">Dehalobacter restrictus</name>
    <dbReference type="NCBI Taxonomy" id="55583"/>
    <lineage>
        <taxon>Bacteria</taxon>
        <taxon>Bacillati</taxon>
        <taxon>Bacillota</taxon>
        <taxon>Clostridia</taxon>
        <taxon>Eubacteriales</taxon>
        <taxon>Desulfitobacteriaceae</taxon>
        <taxon>Dehalobacter</taxon>
    </lineage>
</organism>
<dbReference type="SMART" id="SM00487">
    <property type="entry name" value="DEXDc"/>
    <property type="match status" value="1"/>
</dbReference>
<evidence type="ECO:0000256" key="10">
    <source>
        <dbReference type="ARBA" id="ARBA00023235"/>
    </source>
</evidence>
<evidence type="ECO:0000256" key="11">
    <source>
        <dbReference type="ARBA" id="ARBA00038058"/>
    </source>
</evidence>
<dbReference type="SMART" id="SM00491">
    <property type="entry name" value="HELICc2"/>
    <property type="match status" value="1"/>
</dbReference>
<dbReference type="GO" id="GO:0046872">
    <property type="term" value="F:metal ion binding"/>
    <property type="evidence" value="ECO:0007669"/>
    <property type="project" value="UniProtKB-KW"/>
</dbReference>
<evidence type="ECO:0000256" key="4">
    <source>
        <dbReference type="ARBA" id="ARBA00022801"/>
    </source>
</evidence>
<dbReference type="InterPro" id="IPR014001">
    <property type="entry name" value="Helicase_ATP-bd"/>
</dbReference>
<dbReference type="GO" id="GO:0051536">
    <property type="term" value="F:iron-sulfur cluster binding"/>
    <property type="evidence" value="ECO:0007669"/>
    <property type="project" value="UniProtKB-KW"/>
</dbReference>
<dbReference type="InterPro" id="IPR045028">
    <property type="entry name" value="DinG/Rad3-like"/>
</dbReference>
<keyword evidence="6" id="KW-0067">ATP-binding</keyword>
<evidence type="ECO:0000313" key="16">
    <source>
        <dbReference type="EMBL" id="QHA01921.1"/>
    </source>
</evidence>
<keyword evidence="2" id="KW-0479">Metal-binding</keyword>
<sequence>MGKGVFPKYLLFSFQSEGEAPGRMEQHKKSLEDFTHDALIFVYEQKKVLPDLKKYFEINLNQNVIEVQELAAVFFPTVSQQSLEEITDKLKIKKHHRFISAAQKKVRLTHDLLLQCWKKGLKADLGFLSKLEEYTKGLSCQPVLIELKKEIVRTYPDRPIRIAPYRGETVQNLFSPGSDDLAKIPDSPAWAVQCFGQDGLLASNIPGFENREIQTVMAAEILKGFTEATDVVIEAGTGTGKTLAYLIPALWWSKRHQQKVIVATHTITLQEQLFSKDLPLLQKILPFPFETALLKGKSNYLCLKCLYQESLFTDYTTHDEQLRQAAFFSWASETKTGDFGELPNNQSFVPTYRKFGADNPACQPGECSFTSRCYLYNARKRAEAADVLVINHSLLLADIKTNYKILPEYSNLIIDEAHNIYQTALKQLGFEICLEQMLRLTDNIYGGKGNLFAYLKRNHAVWAEVFPAFNWTYFKSNLEEIPDRCRAAADQAQELFSMLQSVLGRQLSFRLDPEKVGEDILQMILLASENLIIRFKGIVEVLDRINTFLALESEQLEETRYEISRIKSDIAQIVDGFGKIVSKSEEERVTYLEKSNTVYLKNTLINVAPLLNKKIFRKNNCTVLTSATLSVGEDFTYLTRDIGVERYISLKLDSPFDYEKQMVFCVVNDLPVNLPEDRLAEKTASFIGRIAEEMNGGTLVLFTSHRYLQRVYHLLGNEECCQHLNVLAQGIDGTREDLLQEFMQNNSSVLLGTNSFWEGIDLPGDMLRCVIMVRLPFWPPDTPILEAKARLLESQGLDPFYALNLPEAIIRFKQGFGRLIRTREDKGVVIVLDDRIIKKRYGRYFLQALPITSFYQGSSERVLQKVSSVQVPVIGNSRA</sequence>
<dbReference type="GO" id="GO:0003677">
    <property type="term" value="F:DNA binding"/>
    <property type="evidence" value="ECO:0007669"/>
    <property type="project" value="UniProtKB-KW"/>
</dbReference>
<keyword evidence="3" id="KW-0547">Nucleotide-binding</keyword>
<reference evidence="16 17" key="1">
    <citation type="submission" date="2019-12" db="EMBL/GenBank/DDBJ databases">
        <title>Sequence classification of anaerobic respiratory reductive dehalogenases: First we see many, then we see few.</title>
        <authorList>
            <person name="Molenda O."/>
            <person name="Puentes Jacome L.A."/>
            <person name="Cao X."/>
            <person name="Nesbo C.L."/>
            <person name="Tang S."/>
            <person name="Morson N."/>
            <person name="Patron J."/>
            <person name="Lomheim L."/>
            <person name="Wishart D.S."/>
            <person name="Edwards E.A."/>
        </authorList>
    </citation>
    <scope>NUCLEOTIDE SEQUENCE [LARGE SCALE GENOMIC DNA]</scope>
    <source>
        <strain evidence="16 17">12DCA</strain>
    </source>
</reference>
<dbReference type="InterPro" id="IPR006555">
    <property type="entry name" value="ATP-dep_Helicase_C"/>
</dbReference>
<protein>
    <recommendedName>
        <fullName evidence="12">DNA 5'-3' helicase</fullName>
        <ecNumber evidence="12">5.6.2.3</ecNumber>
    </recommendedName>
</protein>
<evidence type="ECO:0000256" key="9">
    <source>
        <dbReference type="ARBA" id="ARBA00023125"/>
    </source>
</evidence>
<dbReference type="PANTHER" id="PTHR11472:SF34">
    <property type="entry name" value="REGULATOR OF TELOMERE ELONGATION HELICASE 1"/>
    <property type="match status" value="1"/>
</dbReference>
<dbReference type="GO" id="GO:0005524">
    <property type="term" value="F:ATP binding"/>
    <property type="evidence" value="ECO:0007669"/>
    <property type="project" value="UniProtKB-KW"/>
</dbReference>
<evidence type="ECO:0000256" key="7">
    <source>
        <dbReference type="ARBA" id="ARBA00023004"/>
    </source>
</evidence>
<dbReference type="InterPro" id="IPR014013">
    <property type="entry name" value="Helic_SF1/SF2_ATP-bd_DinG/Rad3"/>
</dbReference>
<dbReference type="InterPro" id="IPR011545">
    <property type="entry name" value="DEAD/DEAH_box_helicase_dom"/>
</dbReference>
<evidence type="ECO:0000259" key="15">
    <source>
        <dbReference type="PROSITE" id="PS51193"/>
    </source>
</evidence>
<dbReference type="PROSITE" id="PS51193">
    <property type="entry name" value="HELICASE_ATP_BIND_2"/>
    <property type="match status" value="1"/>
</dbReference>
<proteinExistence type="inferred from homology"/>
<dbReference type="GO" id="GO:0006139">
    <property type="term" value="P:nucleobase-containing compound metabolic process"/>
    <property type="evidence" value="ECO:0007669"/>
    <property type="project" value="InterPro"/>
</dbReference>
<dbReference type="InterPro" id="IPR002464">
    <property type="entry name" value="DNA/RNA_helicase_DEAH_CS"/>
</dbReference>
<evidence type="ECO:0000256" key="3">
    <source>
        <dbReference type="ARBA" id="ARBA00022741"/>
    </source>
</evidence>
<dbReference type="InterPro" id="IPR010614">
    <property type="entry name" value="RAD3-like_helicase_DEAD"/>
</dbReference>
<accession>A0A857DMI0</accession>
<dbReference type="Pfam" id="PF13307">
    <property type="entry name" value="Helicase_C_2"/>
    <property type="match status" value="1"/>
</dbReference>
<feature type="domain" description="Helicase ATP-binding" evidence="15">
    <location>
        <begin position="200"/>
        <end position="472"/>
    </location>
</feature>
<dbReference type="Proteomes" id="UP000430508">
    <property type="component" value="Chromosome"/>
</dbReference>
<dbReference type="PANTHER" id="PTHR11472">
    <property type="entry name" value="DNA REPAIR DEAD HELICASE RAD3/XP-D SUBFAMILY MEMBER"/>
    <property type="match status" value="1"/>
</dbReference>
<comment type="similarity">
    <text evidence="11">Belongs to the helicase family. DinG subfamily.</text>
</comment>
<dbReference type="PROSITE" id="PS51192">
    <property type="entry name" value="HELICASE_ATP_BIND_1"/>
    <property type="match status" value="1"/>
</dbReference>
<evidence type="ECO:0000256" key="6">
    <source>
        <dbReference type="ARBA" id="ARBA00022840"/>
    </source>
</evidence>
<dbReference type="EMBL" id="CP046996">
    <property type="protein sequence ID" value="QHA01921.1"/>
    <property type="molecule type" value="Genomic_DNA"/>
</dbReference>
<name>A0A857DMI0_9FIRM</name>
<evidence type="ECO:0000256" key="1">
    <source>
        <dbReference type="ARBA" id="ARBA00001966"/>
    </source>
</evidence>
<evidence type="ECO:0000256" key="13">
    <source>
        <dbReference type="ARBA" id="ARBA00048954"/>
    </source>
</evidence>
<evidence type="ECO:0000256" key="5">
    <source>
        <dbReference type="ARBA" id="ARBA00022806"/>
    </source>
</evidence>
<dbReference type="Pfam" id="PF00270">
    <property type="entry name" value="DEAD"/>
    <property type="match status" value="1"/>
</dbReference>
<feature type="domain" description="Helicase ATP-binding" evidence="14">
    <location>
        <begin position="222"/>
        <end position="430"/>
    </location>
</feature>
<dbReference type="Gene3D" id="3.40.50.300">
    <property type="entry name" value="P-loop containing nucleotide triphosphate hydrolases"/>
    <property type="match status" value="2"/>
</dbReference>
<dbReference type="EC" id="5.6.2.3" evidence="12"/>
<comment type="catalytic activity">
    <reaction evidence="13">
        <text>ATP + H2O = ADP + phosphate + H(+)</text>
        <dbReference type="Rhea" id="RHEA:13065"/>
        <dbReference type="ChEBI" id="CHEBI:15377"/>
        <dbReference type="ChEBI" id="CHEBI:15378"/>
        <dbReference type="ChEBI" id="CHEBI:30616"/>
        <dbReference type="ChEBI" id="CHEBI:43474"/>
        <dbReference type="ChEBI" id="CHEBI:456216"/>
        <dbReference type="EC" id="5.6.2.3"/>
    </reaction>
</comment>
<keyword evidence="7" id="KW-0408">Iron</keyword>
<dbReference type="Pfam" id="PF06733">
    <property type="entry name" value="DEAD_2"/>
    <property type="match status" value="1"/>
</dbReference>
<keyword evidence="4" id="KW-0378">Hydrolase</keyword>
<dbReference type="AlphaFoldDB" id="A0A857DMI0"/>
<gene>
    <name evidence="16" type="ORF">GQ588_08855</name>
</gene>
<dbReference type="SUPFAM" id="SSF52540">
    <property type="entry name" value="P-loop containing nucleoside triphosphate hydrolases"/>
    <property type="match status" value="1"/>
</dbReference>
<dbReference type="GO" id="GO:0043139">
    <property type="term" value="F:5'-3' DNA helicase activity"/>
    <property type="evidence" value="ECO:0007669"/>
    <property type="project" value="UniProtKB-EC"/>
</dbReference>
<evidence type="ECO:0000259" key="14">
    <source>
        <dbReference type="PROSITE" id="PS51192"/>
    </source>
</evidence>
<evidence type="ECO:0000256" key="2">
    <source>
        <dbReference type="ARBA" id="ARBA00022723"/>
    </source>
</evidence>
<dbReference type="GO" id="GO:0016818">
    <property type="term" value="F:hydrolase activity, acting on acid anhydrides, in phosphorus-containing anhydrides"/>
    <property type="evidence" value="ECO:0007669"/>
    <property type="project" value="InterPro"/>
</dbReference>
<comment type="cofactor">
    <cofactor evidence="1">
        <name>[4Fe-4S] cluster</name>
        <dbReference type="ChEBI" id="CHEBI:49883"/>
    </cofactor>
</comment>
<keyword evidence="10" id="KW-0413">Isomerase</keyword>
<evidence type="ECO:0000256" key="8">
    <source>
        <dbReference type="ARBA" id="ARBA00023014"/>
    </source>
</evidence>
<keyword evidence="9" id="KW-0238">DNA-binding</keyword>
<evidence type="ECO:0000256" key="12">
    <source>
        <dbReference type="ARBA" id="ARBA00044969"/>
    </source>
</evidence>
<keyword evidence="8" id="KW-0411">Iron-sulfur</keyword>
<dbReference type="InterPro" id="IPR027417">
    <property type="entry name" value="P-loop_NTPase"/>
</dbReference>
<dbReference type="PROSITE" id="PS00690">
    <property type="entry name" value="DEAH_ATP_HELICASE"/>
    <property type="match status" value="1"/>
</dbReference>
<keyword evidence="5 16" id="KW-0347">Helicase</keyword>